<evidence type="ECO:0000313" key="15">
    <source>
        <dbReference type="Proteomes" id="UP000000370"/>
    </source>
</evidence>
<feature type="domain" description="Nudix hydrolase" evidence="13">
    <location>
        <begin position="2"/>
        <end position="126"/>
    </location>
</feature>
<dbReference type="PROSITE" id="PS51462">
    <property type="entry name" value="NUDIX"/>
    <property type="match status" value="1"/>
</dbReference>
<keyword evidence="15" id="KW-1185">Reference proteome</keyword>
<keyword evidence="4" id="KW-0235">DNA replication</keyword>
<dbReference type="PANTHER" id="PTHR47707">
    <property type="entry name" value="8-OXO-DGTP DIPHOSPHATASE"/>
    <property type="match status" value="1"/>
</dbReference>
<keyword evidence="7 12" id="KW-0378">Hydrolase</keyword>
<dbReference type="GO" id="GO:0044716">
    <property type="term" value="F:8-oxo-GDP phosphatase activity"/>
    <property type="evidence" value="ECO:0007669"/>
    <property type="project" value="TreeGrafter"/>
</dbReference>
<evidence type="ECO:0000256" key="5">
    <source>
        <dbReference type="ARBA" id="ARBA00022723"/>
    </source>
</evidence>
<gene>
    <name evidence="14" type="ordered locus">Cphy_1617</name>
</gene>
<evidence type="ECO:0000313" key="14">
    <source>
        <dbReference type="EMBL" id="ABX41989.1"/>
    </source>
</evidence>
<evidence type="ECO:0000259" key="13">
    <source>
        <dbReference type="PROSITE" id="PS51462"/>
    </source>
</evidence>
<keyword evidence="8" id="KW-0460">Magnesium</keyword>
<evidence type="ECO:0000256" key="2">
    <source>
        <dbReference type="ARBA" id="ARBA00005582"/>
    </source>
</evidence>
<organism evidence="14 15">
    <name type="scientific">Lachnoclostridium phytofermentans (strain ATCC 700394 / DSM 18823 / ISDg)</name>
    <name type="common">Clostridium phytofermentans</name>
    <dbReference type="NCBI Taxonomy" id="357809"/>
    <lineage>
        <taxon>Bacteria</taxon>
        <taxon>Bacillati</taxon>
        <taxon>Bacillota</taxon>
        <taxon>Clostridia</taxon>
        <taxon>Lachnospirales</taxon>
        <taxon>Lachnospiraceae</taxon>
    </lineage>
</organism>
<dbReference type="InterPro" id="IPR047127">
    <property type="entry name" value="MutT-like"/>
</dbReference>
<accession>A9KQS6</accession>
<evidence type="ECO:0000256" key="11">
    <source>
        <dbReference type="ARBA" id="ARBA00038905"/>
    </source>
</evidence>
<comment type="catalytic activity">
    <reaction evidence="10">
        <text>8-oxo-dGTP + H2O = 8-oxo-dGMP + diphosphate + H(+)</text>
        <dbReference type="Rhea" id="RHEA:31575"/>
        <dbReference type="ChEBI" id="CHEBI:15377"/>
        <dbReference type="ChEBI" id="CHEBI:15378"/>
        <dbReference type="ChEBI" id="CHEBI:33019"/>
        <dbReference type="ChEBI" id="CHEBI:63224"/>
        <dbReference type="ChEBI" id="CHEBI:77896"/>
        <dbReference type="EC" id="3.6.1.55"/>
    </reaction>
</comment>
<keyword evidence="3" id="KW-0515">Mutator protein</keyword>
<dbReference type="PANTHER" id="PTHR47707:SF1">
    <property type="entry name" value="NUDIX HYDROLASE FAMILY PROTEIN"/>
    <property type="match status" value="1"/>
</dbReference>
<dbReference type="PRINTS" id="PR00502">
    <property type="entry name" value="NUDIXFAMILY"/>
</dbReference>
<dbReference type="RefSeq" id="WP_012199643.1">
    <property type="nucleotide sequence ID" value="NC_010001.1"/>
</dbReference>
<dbReference type="GO" id="GO:0006281">
    <property type="term" value="P:DNA repair"/>
    <property type="evidence" value="ECO:0007669"/>
    <property type="project" value="UniProtKB-KW"/>
</dbReference>
<dbReference type="OrthoDB" id="9810648at2"/>
<evidence type="ECO:0000256" key="10">
    <source>
        <dbReference type="ARBA" id="ARBA00035861"/>
    </source>
</evidence>
<dbReference type="GO" id="GO:0006260">
    <property type="term" value="P:DNA replication"/>
    <property type="evidence" value="ECO:0007669"/>
    <property type="project" value="UniProtKB-KW"/>
</dbReference>
<comment type="similarity">
    <text evidence="2 12">Belongs to the Nudix hydrolase family.</text>
</comment>
<dbReference type="Pfam" id="PF00293">
    <property type="entry name" value="NUDIX"/>
    <property type="match status" value="1"/>
</dbReference>
<dbReference type="InterPro" id="IPR015797">
    <property type="entry name" value="NUDIX_hydrolase-like_dom_sf"/>
</dbReference>
<evidence type="ECO:0000256" key="7">
    <source>
        <dbReference type="ARBA" id="ARBA00022801"/>
    </source>
</evidence>
<comment type="cofactor">
    <cofactor evidence="1">
        <name>Mg(2+)</name>
        <dbReference type="ChEBI" id="CHEBI:18420"/>
    </cofactor>
</comment>
<evidence type="ECO:0000256" key="8">
    <source>
        <dbReference type="ARBA" id="ARBA00022842"/>
    </source>
</evidence>
<dbReference type="InterPro" id="IPR020084">
    <property type="entry name" value="NUDIX_hydrolase_CS"/>
</dbReference>
<dbReference type="GO" id="GO:0035539">
    <property type="term" value="F:8-oxo-7,8-dihydrodeoxyguanosine triphosphate pyrophosphatase activity"/>
    <property type="evidence" value="ECO:0007669"/>
    <property type="project" value="UniProtKB-EC"/>
</dbReference>
<keyword evidence="9" id="KW-0234">DNA repair</keyword>
<dbReference type="AlphaFoldDB" id="A9KQS6"/>
<dbReference type="KEGG" id="cpy:Cphy_1617"/>
<evidence type="ECO:0000256" key="3">
    <source>
        <dbReference type="ARBA" id="ARBA00022457"/>
    </source>
</evidence>
<dbReference type="PROSITE" id="PS00893">
    <property type="entry name" value="NUDIX_BOX"/>
    <property type="match status" value="1"/>
</dbReference>
<name>A9KQS6_LACP7</name>
<evidence type="ECO:0000256" key="1">
    <source>
        <dbReference type="ARBA" id="ARBA00001946"/>
    </source>
</evidence>
<dbReference type="InterPro" id="IPR020476">
    <property type="entry name" value="Nudix_hydrolase"/>
</dbReference>
<dbReference type="EMBL" id="CP000885">
    <property type="protein sequence ID" value="ABX41989.1"/>
    <property type="molecule type" value="Genomic_DNA"/>
</dbReference>
<dbReference type="Proteomes" id="UP000000370">
    <property type="component" value="Chromosome"/>
</dbReference>
<reference evidence="15" key="1">
    <citation type="submission" date="2007-11" db="EMBL/GenBank/DDBJ databases">
        <title>Complete genome sequence of Clostridium phytofermentans ISDg.</title>
        <authorList>
            <person name="Leschine S.B."/>
            <person name="Warnick T.A."/>
            <person name="Blanchard J.L."/>
            <person name="Schnell D.J."/>
            <person name="Petit E.L."/>
            <person name="LaTouf W.G."/>
            <person name="Copeland A."/>
            <person name="Lucas S."/>
            <person name="Lapidus A."/>
            <person name="Barry K."/>
            <person name="Glavina del Rio T."/>
            <person name="Dalin E."/>
            <person name="Tice H."/>
            <person name="Pitluck S."/>
            <person name="Kiss H."/>
            <person name="Brettin T."/>
            <person name="Bruce D."/>
            <person name="Detter J.C."/>
            <person name="Han C."/>
            <person name="Kuske C."/>
            <person name="Schmutz J."/>
            <person name="Larimer F."/>
            <person name="Land M."/>
            <person name="Hauser L."/>
            <person name="Kyrpides N."/>
            <person name="Kim E.A."/>
            <person name="Richardson P."/>
        </authorList>
    </citation>
    <scope>NUCLEOTIDE SEQUENCE [LARGE SCALE GENOMIC DNA]</scope>
    <source>
        <strain evidence="15">ATCC 700394 / DSM 18823 / ISDg</strain>
    </source>
</reference>
<sequence length="132" mass="15134">MKTIKVVAAIIVNNKRILATQRGYGDFKGGWEFPGGKIEEAESSEVALRREIKEELDIDIEIIDFLTTVEYTYPNFHLSMQCYFCGIKAGEVKLLEHEASKWLAIEELDSVLWLPADIEVVEKIKESYLNHN</sequence>
<dbReference type="Gene3D" id="3.90.79.10">
    <property type="entry name" value="Nucleoside Triphosphate Pyrophosphohydrolase"/>
    <property type="match status" value="1"/>
</dbReference>
<dbReference type="GO" id="GO:0044715">
    <property type="term" value="F:8-oxo-dGDP phosphatase activity"/>
    <property type="evidence" value="ECO:0007669"/>
    <property type="project" value="TreeGrafter"/>
</dbReference>
<dbReference type="GO" id="GO:0008413">
    <property type="term" value="F:8-oxo-7,8-dihydroguanosine triphosphate pyrophosphatase activity"/>
    <property type="evidence" value="ECO:0007669"/>
    <property type="project" value="TreeGrafter"/>
</dbReference>
<dbReference type="HOGENOM" id="CLU_037162_19_1_9"/>
<evidence type="ECO:0000256" key="12">
    <source>
        <dbReference type="RuleBase" id="RU003476"/>
    </source>
</evidence>
<keyword evidence="5" id="KW-0479">Metal-binding</keyword>
<dbReference type="SUPFAM" id="SSF55811">
    <property type="entry name" value="Nudix"/>
    <property type="match status" value="1"/>
</dbReference>
<evidence type="ECO:0000256" key="4">
    <source>
        <dbReference type="ARBA" id="ARBA00022705"/>
    </source>
</evidence>
<proteinExistence type="inferred from homology"/>
<keyword evidence="6" id="KW-0227">DNA damage</keyword>
<evidence type="ECO:0000256" key="9">
    <source>
        <dbReference type="ARBA" id="ARBA00023204"/>
    </source>
</evidence>
<evidence type="ECO:0000256" key="6">
    <source>
        <dbReference type="ARBA" id="ARBA00022763"/>
    </source>
</evidence>
<dbReference type="eggNOG" id="COG1051">
    <property type="taxonomic scope" value="Bacteria"/>
</dbReference>
<dbReference type="GO" id="GO:0046872">
    <property type="term" value="F:metal ion binding"/>
    <property type="evidence" value="ECO:0007669"/>
    <property type="project" value="UniProtKB-KW"/>
</dbReference>
<protein>
    <recommendedName>
        <fullName evidence="11">8-oxo-dGTP diphosphatase</fullName>
        <ecNumber evidence="11">3.6.1.55</ecNumber>
    </recommendedName>
</protein>
<dbReference type="InterPro" id="IPR000086">
    <property type="entry name" value="NUDIX_hydrolase_dom"/>
</dbReference>
<dbReference type="CDD" id="cd03425">
    <property type="entry name" value="NUDIX_MutT_NudA_like"/>
    <property type="match status" value="1"/>
</dbReference>
<dbReference type="EC" id="3.6.1.55" evidence="11"/>